<dbReference type="Proteomes" id="UP000319383">
    <property type="component" value="Chromosome"/>
</dbReference>
<dbReference type="Pfam" id="PF00420">
    <property type="entry name" value="Oxidored_q2"/>
    <property type="match status" value="1"/>
</dbReference>
<name>A0A517ZI73_9PLAN</name>
<organism evidence="6 7">
    <name type="scientific">Symmachiella dynata</name>
    <dbReference type="NCBI Taxonomy" id="2527995"/>
    <lineage>
        <taxon>Bacteria</taxon>
        <taxon>Pseudomonadati</taxon>
        <taxon>Planctomycetota</taxon>
        <taxon>Planctomycetia</taxon>
        <taxon>Planctomycetales</taxon>
        <taxon>Planctomycetaceae</taxon>
        <taxon>Symmachiella</taxon>
    </lineage>
</organism>
<evidence type="ECO:0000313" key="7">
    <source>
        <dbReference type="Proteomes" id="UP000319383"/>
    </source>
</evidence>
<gene>
    <name evidence="6" type="ORF">Mal52_06200</name>
</gene>
<evidence type="ECO:0000256" key="2">
    <source>
        <dbReference type="ARBA" id="ARBA00022692"/>
    </source>
</evidence>
<protein>
    <submittedName>
        <fullName evidence="6">NADH:ubiquinone oxidoreductase subunit K</fullName>
    </submittedName>
</protein>
<dbReference type="AlphaFoldDB" id="A0A517ZI73"/>
<reference evidence="6 7" key="1">
    <citation type="submission" date="2019-02" db="EMBL/GenBank/DDBJ databases">
        <title>Deep-cultivation of Planctomycetes and their phenomic and genomic characterization uncovers novel biology.</title>
        <authorList>
            <person name="Wiegand S."/>
            <person name="Jogler M."/>
            <person name="Boedeker C."/>
            <person name="Pinto D."/>
            <person name="Vollmers J."/>
            <person name="Rivas-Marin E."/>
            <person name="Kohn T."/>
            <person name="Peeters S.H."/>
            <person name="Heuer A."/>
            <person name="Rast P."/>
            <person name="Oberbeckmann S."/>
            <person name="Bunk B."/>
            <person name="Jeske O."/>
            <person name="Meyerdierks A."/>
            <person name="Storesund J.E."/>
            <person name="Kallscheuer N."/>
            <person name="Luecker S."/>
            <person name="Lage O.M."/>
            <person name="Pohl T."/>
            <person name="Merkel B.J."/>
            <person name="Hornburger P."/>
            <person name="Mueller R.-W."/>
            <person name="Bruemmer F."/>
            <person name="Labrenz M."/>
            <person name="Spormann A.M."/>
            <person name="Op den Camp H."/>
            <person name="Overmann J."/>
            <person name="Amann R."/>
            <person name="Jetten M.S.M."/>
            <person name="Mascher T."/>
            <person name="Medema M.H."/>
            <person name="Devos D.P."/>
            <person name="Kaster A.-K."/>
            <person name="Ovreas L."/>
            <person name="Rohde M."/>
            <person name="Galperin M.Y."/>
            <person name="Jogler C."/>
        </authorList>
    </citation>
    <scope>NUCLEOTIDE SEQUENCE [LARGE SCALE GENOMIC DNA]</scope>
    <source>
        <strain evidence="6 7">Mal52</strain>
    </source>
</reference>
<sequence length="104" mass="11236">MTIDPALLHNLLVFAMFQFVAGTLCVLCRRSLFHLLLGGQIMLQGACVALATLSAAREDVGGAAWLFLIGGMAAAQIAMAITFYRVLSRRRTIETGHPQEGCRT</sequence>
<keyword evidence="7" id="KW-1185">Reference proteome</keyword>
<dbReference type="Gene3D" id="1.10.287.3510">
    <property type="match status" value="1"/>
</dbReference>
<proteinExistence type="predicted"/>
<keyword evidence="4 5" id="KW-0472">Membrane</keyword>
<accession>A0A517ZI73</accession>
<feature type="transmembrane region" description="Helical" evidence="5">
    <location>
        <begin position="35"/>
        <end position="56"/>
    </location>
</feature>
<feature type="transmembrane region" description="Helical" evidence="5">
    <location>
        <begin position="6"/>
        <end position="28"/>
    </location>
</feature>
<dbReference type="GO" id="GO:0016020">
    <property type="term" value="C:membrane"/>
    <property type="evidence" value="ECO:0007669"/>
    <property type="project" value="UniProtKB-SubCell"/>
</dbReference>
<dbReference type="EMBL" id="CP036276">
    <property type="protein sequence ID" value="QDU42165.1"/>
    <property type="molecule type" value="Genomic_DNA"/>
</dbReference>
<dbReference type="InterPro" id="IPR039428">
    <property type="entry name" value="NUOK/Mnh_C1-like"/>
</dbReference>
<dbReference type="RefSeq" id="WP_197534623.1">
    <property type="nucleotide sequence ID" value="NZ_CP036276.1"/>
</dbReference>
<keyword evidence="2 5" id="KW-0812">Transmembrane</keyword>
<comment type="subcellular location">
    <subcellularLocation>
        <location evidence="1">Membrane</location>
        <topology evidence="1">Multi-pass membrane protein</topology>
    </subcellularLocation>
</comment>
<evidence type="ECO:0000256" key="5">
    <source>
        <dbReference type="SAM" id="Phobius"/>
    </source>
</evidence>
<keyword evidence="6" id="KW-0830">Ubiquinone</keyword>
<evidence type="ECO:0000256" key="1">
    <source>
        <dbReference type="ARBA" id="ARBA00004141"/>
    </source>
</evidence>
<evidence type="ECO:0000256" key="4">
    <source>
        <dbReference type="ARBA" id="ARBA00023136"/>
    </source>
</evidence>
<feature type="transmembrane region" description="Helical" evidence="5">
    <location>
        <begin position="62"/>
        <end position="84"/>
    </location>
</feature>
<keyword evidence="3 5" id="KW-1133">Transmembrane helix</keyword>
<evidence type="ECO:0000313" key="6">
    <source>
        <dbReference type="EMBL" id="QDU42165.1"/>
    </source>
</evidence>
<dbReference type="KEGG" id="sdyn:Mal52_06200"/>
<evidence type="ECO:0000256" key="3">
    <source>
        <dbReference type="ARBA" id="ARBA00022989"/>
    </source>
</evidence>